<comment type="caution">
    <text evidence="1">The sequence shown here is derived from an EMBL/GenBank/DDBJ whole genome shotgun (WGS) entry which is preliminary data.</text>
</comment>
<protein>
    <recommendedName>
        <fullName evidence="2">DUF5320 domain-containing protein</fullName>
    </recommendedName>
</protein>
<evidence type="ECO:0000313" key="1">
    <source>
        <dbReference type="EMBL" id="OQA55161.1"/>
    </source>
</evidence>
<dbReference type="EMBL" id="MWBQ01000173">
    <property type="protein sequence ID" value="OQA55161.1"/>
    <property type="molecule type" value="Genomic_DNA"/>
</dbReference>
<evidence type="ECO:0008006" key="2">
    <source>
        <dbReference type="Google" id="ProtNLM"/>
    </source>
</evidence>
<organism evidence="1">
    <name type="scientific">Candidatus Atribacter allofermentans</name>
    <dbReference type="NCBI Taxonomy" id="1852833"/>
    <lineage>
        <taxon>Bacteria</taxon>
        <taxon>Pseudomonadati</taxon>
        <taxon>Atribacterota</taxon>
        <taxon>Atribacteria</taxon>
        <taxon>Atribacterales</taxon>
        <taxon>Atribacteraceae</taxon>
        <taxon>Atribacter</taxon>
    </lineage>
</organism>
<dbReference type="InterPro" id="IPR035205">
    <property type="entry name" value="DUF5320"/>
</dbReference>
<accession>A0A1V5SLU6</accession>
<gene>
    <name evidence="1" type="ORF">BWY41_01749</name>
</gene>
<dbReference type="Proteomes" id="UP000485569">
    <property type="component" value="Unassembled WGS sequence"/>
</dbReference>
<sequence length="95" mass="10773">MPGFDGTGPLSLGPMTGWGRGYCVTSLGPHRNQFWLGGSPRYFGGRFLGRFGRGRGRGWRHWYYATGFPGWARVQYGYPLVGPMGYYYSPRGNYY</sequence>
<reference evidence="1" key="1">
    <citation type="submission" date="2017-02" db="EMBL/GenBank/DDBJ databases">
        <title>Delving into the versatile metabolic prowess of the omnipresent phylum Bacteroidetes.</title>
        <authorList>
            <person name="Nobu M.K."/>
            <person name="Mei R."/>
            <person name="Narihiro T."/>
            <person name="Kuroda K."/>
            <person name="Liu W.-T."/>
        </authorList>
    </citation>
    <scope>NUCLEOTIDE SEQUENCE</scope>
    <source>
        <strain evidence="1">ADurb.Bin276</strain>
    </source>
</reference>
<proteinExistence type="predicted"/>
<dbReference type="AlphaFoldDB" id="A0A1V5SLU6"/>
<dbReference type="Pfam" id="PF17253">
    <property type="entry name" value="DUF5320"/>
    <property type="match status" value="1"/>
</dbReference>
<name>A0A1V5SLU6_9BACT</name>